<proteinExistence type="predicted"/>
<gene>
    <name evidence="2" type="ORF">ABIH81_19355</name>
</gene>
<dbReference type="SUPFAM" id="SSF56112">
    <property type="entry name" value="Protein kinase-like (PK-like)"/>
    <property type="match status" value="1"/>
</dbReference>
<dbReference type="RefSeq" id="WP_349876300.1">
    <property type="nucleotide sequence ID" value="NZ_CP157974.1"/>
</dbReference>
<dbReference type="EMBL" id="CP157974">
    <property type="protein sequence ID" value="XBT79814.1"/>
    <property type="molecule type" value="Genomic_DNA"/>
</dbReference>
<feature type="region of interest" description="Disordered" evidence="1">
    <location>
        <begin position="264"/>
        <end position="299"/>
    </location>
</feature>
<accession>A0AAU7QV30</accession>
<name>A0AAU7QV30_9ACTN</name>
<organism evidence="2">
    <name type="scientific">Micromonospora sp. HUAS YX12</name>
    <dbReference type="NCBI Taxonomy" id="3156396"/>
    <lineage>
        <taxon>Bacteria</taxon>
        <taxon>Bacillati</taxon>
        <taxon>Actinomycetota</taxon>
        <taxon>Actinomycetes</taxon>
        <taxon>Micromonosporales</taxon>
        <taxon>Micromonosporaceae</taxon>
        <taxon>Micromonospora</taxon>
    </lineage>
</organism>
<evidence type="ECO:0000256" key="1">
    <source>
        <dbReference type="SAM" id="MobiDB-lite"/>
    </source>
</evidence>
<protein>
    <submittedName>
        <fullName evidence="2">Aminoglycoside phosphotransferase</fullName>
    </submittedName>
</protein>
<sequence length="299" mass="32592">MRSDWTTLPRSVITRITDQVGGAFEATPAPDGNHAQIASTVTGPSGPVFVKAAYGERGVRSLRYELAVTPAVDRYPPALRWHFEADGWLVVGTEHLAGPHPDLSPGSPDLDLLTAALKDLQQTPAPGDRWFTPADRLGFTHPAMDGGTLVHSDLNPTNLIITPHGLRIVDWAWATKAAAWVELALLVQWLIGSGHTADQAEDWLGQFPGWTATGADVLDHFASANAAKWAAKARHNTEGWVQDLARWTGEWAIRRAHGCVAQGREARPRARQSWQAAGYQRSPHATGSRPDQVRDELAR</sequence>
<dbReference type="AlphaFoldDB" id="A0AAU7QV30"/>
<evidence type="ECO:0000313" key="2">
    <source>
        <dbReference type="EMBL" id="XBT79814.1"/>
    </source>
</evidence>
<dbReference type="InterPro" id="IPR011009">
    <property type="entry name" value="Kinase-like_dom_sf"/>
</dbReference>
<reference evidence="2" key="1">
    <citation type="submission" date="2024-06" db="EMBL/GenBank/DDBJ databases">
        <title>Micromonospora sp. strain HUAS YX12 genome sequences.</title>
        <authorList>
            <person name="Mo P."/>
        </authorList>
    </citation>
    <scope>NUCLEOTIDE SEQUENCE</scope>
    <source>
        <strain evidence="2">HUAS YX12</strain>
    </source>
</reference>